<dbReference type="Proteomes" id="UP000480548">
    <property type="component" value="Unassembled WGS sequence"/>
</dbReference>
<name>A0A7C8NRT8_ORBOL</name>
<accession>A0A7C8NRT8</accession>
<reference evidence="2 3" key="1">
    <citation type="submission" date="2019-06" db="EMBL/GenBank/DDBJ databases">
        <authorList>
            <person name="Palmer J.M."/>
        </authorList>
    </citation>
    <scope>NUCLEOTIDE SEQUENCE [LARGE SCALE GENOMIC DNA]</scope>
    <source>
        <strain evidence="2 3">TWF703</strain>
    </source>
</reference>
<comment type="caution">
    <text evidence="2">The sequence shown here is derived from an EMBL/GenBank/DDBJ whole genome shotgun (WGS) entry which is preliminary data.</text>
</comment>
<feature type="coiled-coil region" evidence="1">
    <location>
        <begin position="162"/>
        <end position="189"/>
    </location>
</feature>
<evidence type="ECO:0000313" key="3">
    <source>
        <dbReference type="Proteomes" id="UP000480548"/>
    </source>
</evidence>
<gene>
    <name evidence="2" type="ORF">TWF703_011193</name>
</gene>
<dbReference type="EMBL" id="WIQZ01000096">
    <property type="protein sequence ID" value="KAF3124834.1"/>
    <property type="molecule type" value="Genomic_DNA"/>
</dbReference>
<organism evidence="2 3">
    <name type="scientific">Orbilia oligospora</name>
    <name type="common">Nematode-trapping fungus</name>
    <name type="synonym">Arthrobotrys oligospora</name>
    <dbReference type="NCBI Taxonomy" id="2813651"/>
    <lineage>
        <taxon>Eukaryota</taxon>
        <taxon>Fungi</taxon>
        <taxon>Dikarya</taxon>
        <taxon>Ascomycota</taxon>
        <taxon>Pezizomycotina</taxon>
        <taxon>Orbiliomycetes</taxon>
        <taxon>Orbiliales</taxon>
        <taxon>Orbiliaceae</taxon>
        <taxon>Orbilia</taxon>
    </lineage>
</organism>
<keyword evidence="1" id="KW-0175">Coiled coil</keyword>
<protein>
    <submittedName>
        <fullName evidence="2">Uncharacterized protein</fullName>
    </submittedName>
</protein>
<evidence type="ECO:0000256" key="1">
    <source>
        <dbReference type="SAM" id="Coils"/>
    </source>
</evidence>
<evidence type="ECO:0000313" key="2">
    <source>
        <dbReference type="EMBL" id="KAF3124834.1"/>
    </source>
</evidence>
<sequence>MLHEFRLPSPLENPPGVVRTLIKALAHTYDPYHGTLVFGLRQNYPFSRTITVLESKMDREIQNPASFTFPYIPPAATGSMLSPFAMMMPTGVRLHNSNPTPQNPQVFIHSHNTLTDKEWLNKVEVEFQKLDGLFGGLLRDVNESTVVISRLEQQVERDGKVIEALMIEKRRLEAKNHQLQKELQLQMATQAHLPNFSLKQ</sequence>
<dbReference type="AlphaFoldDB" id="A0A7C8NRT8"/>
<proteinExistence type="predicted"/>